<reference evidence="1 2" key="1">
    <citation type="journal article" date="2024" name="Plant Biotechnol. J.">
        <title>Genome and CRISPR/Cas9 system of a widespread forest tree (Populus alba) in the world.</title>
        <authorList>
            <person name="Liu Y.J."/>
            <person name="Jiang P.F."/>
            <person name="Han X.M."/>
            <person name="Li X.Y."/>
            <person name="Wang H.M."/>
            <person name="Wang Y.J."/>
            <person name="Wang X.X."/>
            <person name="Zeng Q.Y."/>
        </authorList>
    </citation>
    <scope>NUCLEOTIDE SEQUENCE [LARGE SCALE GENOMIC DNA]</scope>
    <source>
        <strain evidence="2">cv. PAL-ZL1</strain>
    </source>
</reference>
<organism evidence="1 2">
    <name type="scientific">Populus alba</name>
    <name type="common">White poplar</name>
    <dbReference type="NCBI Taxonomy" id="43335"/>
    <lineage>
        <taxon>Eukaryota</taxon>
        <taxon>Viridiplantae</taxon>
        <taxon>Streptophyta</taxon>
        <taxon>Embryophyta</taxon>
        <taxon>Tracheophyta</taxon>
        <taxon>Spermatophyta</taxon>
        <taxon>Magnoliopsida</taxon>
        <taxon>eudicotyledons</taxon>
        <taxon>Gunneridae</taxon>
        <taxon>Pentapetalae</taxon>
        <taxon>rosids</taxon>
        <taxon>fabids</taxon>
        <taxon>Malpighiales</taxon>
        <taxon>Salicaceae</taxon>
        <taxon>Saliceae</taxon>
        <taxon>Populus</taxon>
    </lineage>
</organism>
<sequence length="730" mass="81318">MATHLPDDFKCPISLEIMSDPVILSSGHTFDRSSIQRWLDSGHRTCPITKLPLPEHPCLIPNHALRSLISSFTIPKSQPDPNPCRNLNPDQSKKYQTQLLIYTLVSPSSTLESKLHSLSQLTRLTKLDSGPRRQLTESGAVSAVLNCVNSTESEIQEKALALLLNLSLDDDNKVGLVAEGVISRVINVIRAGSASSRAIGCTILTSLAVVEVNKATIGAYPNAIKTLIWVLYSGKGREVREAATALYAICSFVDNRKRAVECGAVPILMKIGGMGLERAVEVLSLLVKCKEGREEMRKVNGCLEVLVKVIRNGSERGVQCALLTLSCLCCFAEEMRVEAEKEGVLEICVGFLDDENEKIRRHASTLVQTLSAQASDLDGIFWTLKLQLIGIFNKFASSLLSFLPTDGHGAFSIFLNASIDLFSLFRISDLAWIAIVCYVETARDFLLVPQGFLVVATCFLIVQMIFLKCDYQLLLCSLITAMLCSEACFNILSLCEVCANYLDQLKVSSQSTIVYGLLGSDAYKLKDNCMLSTYMQHIKLKSTVKLLLPHWLVSPGFVYRSNMKISGEVGRRGLKKVVKEASSRSECLQQVDELYDGKVFTTSFWSVDIEHMLSSEEPLNLAKAKVGIELYAKMLYYLLQKSVAFGTWNMIGLYRTFMVIGRVFGRKIAASNDLRRATYASNDLTVLYKETEDLNQYFSFYKINLQMTDLKHTTYLHFFAYRADLGREHA</sequence>
<gene>
    <name evidence="1" type="ORF">D5086_022146</name>
</gene>
<dbReference type="Proteomes" id="UP000309997">
    <property type="component" value="Unassembled WGS sequence"/>
</dbReference>
<accession>A0ACC4BE67</accession>
<evidence type="ECO:0000313" key="1">
    <source>
        <dbReference type="EMBL" id="KAL3576863.1"/>
    </source>
</evidence>
<proteinExistence type="predicted"/>
<keyword evidence="2" id="KW-1185">Reference proteome</keyword>
<protein>
    <submittedName>
        <fullName evidence="1">Uncharacterized protein</fullName>
    </submittedName>
</protein>
<dbReference type="EMBL" id="RCHU02000011">
    <property type="protein sequence ID" value="KAL3576863.1"/>
    <property type="molecule type" value="Genomic_DNA"/>
</dbReference>
<name>A0ACC4BE67_POPAL</name>
<evidence type="ECO:0000313" key="2">
    <source>
        <dbReference type="Proteomes" id="UP000309997"/>
    </source>
</evidence>
<comment type="caution">
    <text evidence="1">The sequence shown here is derived from an EMBL/GenBank/DDBJ whole genome shotgun (WGS) entry which is preliminary data.</text>
</comment>